<organism evidence="4 5">
    <name type="scientific">Actinomadura rugatobispora</name>
    <dbReference type="NCBI Taxonomy" id="1994"/>
    <lineage>
        <taxon>Bacteria</taxon>
        <taxon>Bacillati</taxon>
        <taxon>Actinomycetota</taxon>
        <taxon>Actinomycetes</taxon>
        <taxon>Streptosporangiales</taxon>
        <taxon>Thermomonosporaceae</taxon>
        <taxon>Actinomadura</taxon>
    </lineage>
</organism>
<keyword evidence="2" id="KW-0175">Coiled coil</keyword>
<evidence type="ECO:0000256" key="1">
    <source>
        <dbReference type="ARBA" id="ARBA00022729"/>
    </source>
</evidence>
<dbReference type="Proteomes" id="UP001596074">
    <property type="component" value="Unassembled WGS sequence"/>
</dbReference>
<accession>A0ABW0ZVH0</accession>
<keyword evidence="1" id="KW-0732">Signal</keyword>
<sequence length="624" mass="68347">MTSYLDRKADFTRDLRHRLDGDEPAALARRTGLREKTVRTLLAGDGELMSWEVVSACLAAAGVDGGGAAAVRDRWSAAEQAQWDERGDDLRAAFERNRNGKPAAVVGAHREKAPWRRLASRHPVTFEPWTVPAFGTGRRLPDPAEAGDIRDFYRLLAGLRGWAGSPRQSEIERRSWGTLPDATISAMLQKDRWRTTNDRERVRVGYFAAACGLPEAEVARWVEAYERLRHIAPPDDLAQARAEAAELRRRLSGAEAEAEDLRARLAAAEAITPAEPGEPAEPVEAVPVAREPRGRARWVTRGRRPLAVGLAALVFAGGVGVGRVAGGEGSPRERSVCFSGTLRLVGSTAFERTAHAIRRGYEAQCEDARIEVRSIGSNEGVRTLTAANAATTIAMHDGHLKRDSEEIRLRGFRGLPVALTAFAVVVHKDTGLTGLSVRDLRSIYARDGAPTEWKRFRGGAGLPIRMVSRTEGSGTRTIFEEQVLNEPEPELSSRDCRRKDEIRAAARVIRCERSSQAQILDTVNRLPGAIGYAELQIATDTRRYPNLRILTLDGRRADTSPAEHRYPFVAPEVFYTYGTPPNNSPAAAFLTFLAGDSARRLIQRAGAPPCITPDSLISTPCQSP</sequence>
<dbReference type="InterPro" id="IPR024370">
    <property type="entry name" value="PBP_domain"/>
</dbReference>
<evidence type="ECO:0000256" key="2">
    <source>
        <dbReference type="SAM" id="Coils"/>
    </source>
</evidence>
<keyword evidence="5" id="KW-1185">Reference proteome</keyword>
<evidence type="ECO:0000313" key="4">
    <source>
        <dbReference type="EMBL" id="MFC5746358.1"/>
    </source>
</evidence>
<dbReference type="PANTHER" id="PTHR30570">
    <property type="entry name" value="PERIPLASMIC PHOSPHATE BINDING COMPONENT OF PHOSPHATE ABC TRANSPORTER"/>
    <property type="match status" value="1"/>
</dbReference>
<feature type="coiled-coil region" evidence="2">
    <location>
        <begin position="237"/>
        <end position="271"/>
    </location>
</feature>
<dbReference type="PANTHER" id="PTHR30570:SF1">
    <property type="entry name" value="PHOSPHATE-BINDING PROTEIN PSTS"/>
    <property type="match status" value="1"/>
</dbReference>
<dbReference type="InterPro" id="IPR050811">
    <property type="entry name" value="Phosphate_ABC_transporter"/>
</dbReference>
<evidence type="ECO:0000259" key="3">
    <source>
        <dbReference type="Pfam" id="PF12849"/>
    </source>
</evidence>
<dbReference type="Pfam" id="PF12849">
    <property type="entry name" value="PBP_like_2"/>
    <property type="match status" value="1"/>
</dbReference>
<gene>
    <name evidence="4" type="ORF">ACFPZN_12115</name>
</gene>
<dbReference type="SUPFAM" id="SSF53850">
    <property type="entry name" value="Periplasmic binding protein-like II"/>
    <property type="match status" value="1"/>
</dbReference>
<reference evidence="5" key="1">
    <citation type="journal article" date="2019" name="Int. J. Syst. Evol. Microbiol.">
        <title>The Global Catalogue of Microorganisms (GCM) 10K type strain sequencing project: providing services to taxonomists for standard genome sequencing and annotation.</title>
        <authorList>
            <consortium name="The Broad Institute Genomics Platform"/>
            <consortium name="The Broad Institute Genome Sequencing Center for Infectious Disease"/>
            <person name="Wu L."/>
            <person name="Ma J."/>
        </authorList>
    </citation>
    <scope>NUCLEOTIDE SEQUENCE [LARGE SCALE GENOMIC DNA]</scope>
    <source>
        <strain evidence="5">KCTC 42087</strain>
    </source>
</reference>
<evidence type="ECO:0000313" key="5">
    <source>
        <dbReference type="Proteomes" id="UP001596074"/>
    </source>
</evidence>
<feature type="domain" description="PBP" evidence="3">
    <location>
        <begin position="340"/>
        <end position="596"/>
    </location>
</feature>
<dbReference type="RefSeq" id="WP_378281981.1">
    <property type="nucleotide sequence ID" value="NZ_JBHSON010000013.1"/>
</dbReference>
<dbReference type="EMBL" id="JBHSON010000013">
    <property type="protein sequence ID" value="MFC5746358.1"/>
    <property type="molecule type" value="Genomic_DNA"/>
</dbReference>
<dbReference type="Gene3D" id="3.40.190.10">
    <property type="entry name" value="Periplasmic binding protein-like II"/>
    <property type="match status" value="2"/>
</dbReference>
<name>A0ABW0ZVH0_9ACTN</name>
<protein>
    <submittedName>
        <fullName evidence="4">Substrate-binding domain-containing protein</fullName>
    </submittedName>
</protein>
<comment type="caution">
    <text evidence="4">The sequence shown here is derived from an EMBL/GenBank/DDBJ whole genome shotgun (WGS) entry which is preliminary data.</text>
</comment>
<proteinExistence type="predicted"/>